<dbReference type="KEGG" id="trg:TRUGW13939_04764"/>
<comment type="similarity">
    <text evidence="1">Belongs to the paxM FAD-dependent monooxygenase family.</text>
</comment>
<sequence length="573" mass="64573">EDTKYHKPGSMVQKDFKVIIVGGSVAGLSLALMLERNGIDYLVLEAYPNIAPQVGASIGLLPNGLRVLDQLGCCDKAIEMAEYPVKKVYFRDSNGQSFWSFDDFDEKLIYRHAYPLIFFDRQMLIQILYDKIQDKSKVLTSKRVATVKQSQLSATVVTENGQNFTGDVVVGADGIHSKVRQQMWQEAQKADPTWIDPTEEQALPATYACIFGISKGVQGIEKGTLTSVFNEHFSYLVPSGPGDRTYWFLVRNLGKTMYGSEIPRFTKEEEEALAKEHMNDRITPTLRFSDLYNKKIASVYTSLPEYVYKRWHFNRIITIGDASHKLEPLTGQGGNSAIETAAALTNNLVTALQGSPGRHLSVGEISQLFANVQREREDRVSSLVKDAHARQRMECMDSPLLKYAAKYLVPYYPEWLVMYRWTHTFSPAPALKMLPQPNQKHVVPFYDELSRFPTARGSLGGALYVAYLLLAFTAFRLLLLAGKDNGMWSLLREAIINQLIPDSNIQLRQKYTGIEAIDMKLRILVAIFYSAVTGASGPEQPLQLLYFLSAMLPMVAVITIEGFRPRHRWTLLA</sequence>
<dbReference type="GO" id="GO:0004497">
    <property type="term" value="F:monooxygenase activity"/>
    <property type="evidence" value="ECO:0007669"/>
    <property type="project" value="InterPro"/>
</dbReference>
<dbReference type="PANTHER" id="PTHR47356">
    <property type="entry name" value="FAD-DEPENDENT MONOOXYGENASE ASQG-RELATED"/>
    <property type="match status" value="1"/>
</dbReference>
<feature type="transmembrane region" description="Helical" evidence="5">
    <location>
        <begin position="521"/>
        <end position="538"/>
    </location>
</feature>
<dbReference type="AlphaFoldDB" id="A0A7H8QV18"/>
<organism evidence="7 8">
    <name type="scientific">Talaromyces rugulosus</name>
    <name type="common">Penicillium rugulosum</name>
    <dbReference type="NCBI Taxonomy" id="121627"/>
    <lineage>
        <taxon>Eukaryota</taxon>
        <taxon>Fungi</taxon>
        <taxon>Dikarya</taxon>
        <taxon>Ascomycota</taxon>
        <taxon>Pezizomycotina</taxon>
        <taxon>Eurotiomycetes</taxon>
        <taxon>Eurotiomycetidae</taxon>
        <taxon>Eurotiales</taxon>
        <taxon>Trichocomaceae</taxon>
        <taxon>Talaromyces</taxon>
        <taxon>Talaromyces sect. Islandici</taxon>
    </lineage>
</organism>
<dbReference type="GeneID" id="55992264"/>
<dbReference type="Pfam" id="PF01494">
    <property type="entry name" value="FAD_binding_3"/>
    <property type="match status" value="1"/>
</dbReference>
<reference evidence="8" key="1">
    <citation type="submission" date="2020-06" db="EMBL/GenBank/DDBJ databases">
        <title>A chromosome-scale genome assembly of Talaromyces rugulosus W13939.</title>
        <authorList>
            <person name="Wang B."/>
            <person name="Guo L."/>
            <person name="Ye K."/>
            <person name="Wang L."/>
        </authorList>
    </citation>
    <scope>NUCLEOTIDE SEQUENCE [LARGE SCALE GENOMIC DNA]</scope>
    <source>
        <strain evidence="8">W13939</strain>
    </source>
</reference>
<dbReference type="InterPro" id="IPR002938">
    <property type="entry name" value="FAD-bd"/>
</dbReference>
<dbReference type="EMBL" id="CP055899">
    <property type="protein sequence ID" value="QKX57646.1"/>
    <property type="molecule type" value="Genomic_DNA"/>
</dbReference>
<keyword evidence="3" id="KW-0274">FAD</keyword>
<dbReference type="InterPro" id="IPR050562">
    <property type="entry name" value="FAD_mOase_fung"/>
</dbReference>
<dbReference type="Proteomes" id="UP000509510">
    <property type="component" value="Chromosome II"/>
</dbReference>
<evidence type="ECO:0000313" key="8">
    <source>
        <dbReference type="Proteomes" id="UP000509510"/>
    </source>
</evidence>
<proteinExistence type="inferred from homology"/>
<dbReference type="PRINTS" id="PR00420">
    <property type="entry name" value="RNGMNOXGNASE"/>
</dbReference>
<keyword evidence="5" id="KW-0812">Transmembrane</keyword>
<feature type="non-terminal residue" evidence="7">
    <location>
        <position position="1"/>
    </location>
</feature>
<dbReference type="PANTHER" id="PTHR47356:SF2">
    <property type="entry name" value="FAD-BINDING DOMAIN-CONTAINING PROTEIN-RELATED"/>
    <property type="match status" value="1"/>
</dbReference>
<evidence type="ECO:0000256" key="2">
    <source>
        <dbReference type="ARBA" id="ARBA00022630"/>
    </source>
</evidence>
<keyword evidence="5" id="KW-1133">Transmembrane helix</keyword>
<evidence type="ECO:0000256" key="1">
    <source>
        <dbReference type="ARBA" id="ARBA00007992"/>
    </source>
</evidence>
<dbReference type="RefSeq" id="XP_035343824.1">
    <property type="nucleotide sequence ID" value="XM_035487931.1"/>
</dbReference>
<accession>A0A7H8QV18</accession>
<evidence type="ECO:0000256" key="3">
    <source>
        <dbReference type="ARBA" id="ARBA00022827"/>
    </source>
</evidence>
<feature type="transmembrane region" description="Helical" evidence="5">
    <location>
        <begin position="544"/>
        <end position="563"/>
    </location>
</feature>
<evidence type="ECO:0000256" key="5">
    <source>
        <dbReference type="SAM" id="Phobius"/>
    </source>
</evidence>
<dbReference type="SUPFAM" id="SSF51905">
    <property type="entry name" value="FAD/NAD(P)-binding domain"/>
    <property type="match status" value="1"/>
</dbReference>
<keyword evidence="5" id="KW-0472">Membrane</keyword>
<keyword evidence="2" id="KW-0285">Flavoprotein</keyword>
<feature type="transmembrane region" description="Helical" evidence="5">
    <location>
        <begin position="461"/>
        <end position="482"/>
    </location>
</feature>
<evidence type="ECO:0000313" key="7">
    <source>
        <dbReference type="EMBL" id="QKX57646.1"/>
    </source>
</evidence>
<dbReference type="InterPro" id="IPR036188">
    <property type="entry name" value="FAD/NAD-bd_sf"/>
</dbReference>
<protein>
    <recommendedName>
        <fullName evidence="6">FAD-binding domain-containing protein</fullName>
    </recommendedName>
</protein>
<keyword evidence="8" id="KW-1185">Reference proteome</keyword>
<evidence type="ECO:0000259" key="6">
    <source>
        <dbReference type="Pfam" id="PF01494"/>
    </source>
</evidence>
<name>A0A7H8QV18_TALRU</name>
<dbReference type="OrthoDB" id="10029326at2759"/>
<gene>
    <name evidence="7" type="ORF">TRUGW13939_04764</name>
</gene>
<keyword evidence="4" id="KW-0560">Oxidoreductase</keyword>
<dbReference type="GO" id="GO:0071949">
    <property type="term" value="F:FAD binding"/>
    <property type="evidence" value="ECO:0007669"/>
    <property type="project" value="InterPro"/>
</dbReference>
<feature type="domain" description="FAD-binding" evidence="6">
    <location>
        <begin position="16"/>
        <end position="358"/>
    </location>
</feature>
<dbReference type="Gene3D" id="3.50.50.60">
    <property type="entry name" value="FAD/NAD(P)-binding domain"/>
    <property type="match status" value="1"/>
</dbReference>
<evidence type="ECO:0000256" key="4">
    <source>
        <dbReference type="ARBA" id="ARBA00023002"/>
    </source>
</evidence>